<gene>
    <name evidence="2" type="ORF">CV728_06505</name>
</gene>
<keyword evidence="1" id="KW-0472">Membrane</keyword>
<dbReference type="AlphaFoldDB" id="A0A293SV48"/>
<feature type="transmembrane region" description="Helical" evidence="1">
    <location>
        <begin position="66"/>
        <end position="83"/>
    </location>
</feature>
<keyword evidence="1" id="KW-1133">Transmembrane helix</keyword>
<dbReference type="Proteomes" id="UP000320851">
    <property type="component" value="Chromosome"/>
</dbReference>
<keyword evidence="1" id="KW-0812">Transmembrane</keyword>
<proteinExistence type="predicted"/>
<protein>
    <submittedName>
        <fullName evidence="2">Uncharacterized protein</fullName>
    </submittedName>
</protein>
<feature type="transmembrane region" description="Helical" evidence="1">
    <location>
        <begin position="41"/>
        <end position="57"/>
    </location>
</feature>
<dbReference type="EMBL" id="CP024948">
    <property type="protein sequence ID" value="QDY61133.1"/>
    <property type="molecule type" value="Genomic_DNA"/>
</dbReference>
<name>A0A293SV48_HELPX</name>
<organism evidence="2 3">
    <name type="scientific">Helicobacter pylori</name>
    <name type="common">Campylobacter pylori</name>
    <dbReference type="NCBI Taxonomy" id="210"/>
    <lineage>
        <taxon>Bacteria</taxon>
        <taxon>Pseudomonadati</taxon>
        <taxon>Campylobacterota</taxon>
        <taxon>Epsilonproteobacteria</taxon>
        <taxon>Campylobacterales</taxon>
        <taxon>Helicobacteraceae</taxon>
        <taxon>Helicobacter</taxon>
    </lineage>
</organism>
<evidence type="ECO:0000313" key="2">
    <source>
        <dbReference type="EMBL" id="QDY61133.1"/>
    </source>
</evidence>
<dbReference type="Pfam" id="PF04956">
    <property type="entry name" value="TrbC"/>
    <property type="match status" value="1"/>
</dbReference>
<evidence type="ECO:0000313" key="3">
    <source>
        <dbReference type="Proteomes" id="UP000320851"/>
    </source>
</evidence>
<dbReference type="InterPro" id="IPR007039">
    <property type="entry name" value="TrbC/VirB2"/>
</dbReference>
<accession>A0A293SV48</accession>
<dbReference type="RefSeq" id="WP_000661512.1">
    <property type="nucleotide sequence ID" value="NZ_CP024948.1"/>
</dbReference>
<sequence length="96" mass="11002">MKELRHFRKLIAFLGFSPLLLQADMTTFFNSIEQQLQSPTGKGILMIIFIAIGIFVWKNLDRWKEILLTILGVVLGTLIFFKAPNLAQWFMTSVGN</sequence>
<evidence type="ECO:0000256" key="1">
    <source>
        <dbReference type="SAM" id="Phobius"/>
    </source>
</evidence>
<reference evidence="2 3" key="1">
    <citation type="journal article" date="2019" name="Sci. Rep.">
        <title>Evolutionary mechanism leading to the multi-cagA genotype in Helicobacter pylori.</title>
        <authorList>
            <person name="Su H."/>
            <person name="Tissera K."/>
            <person name="Jang S."/>
            <person name="Choi Y.H."/>
            <person name="Kim A."/>
            <person name="Cho Y.J."/>
            <person name="Li M."/>
            <person name="Gunawardhana N."/>
            <person name="Merrell D.S."/>
            <person name="Ge L."/>
            <person name="Cha J.H."/>
        </authorList>
    </citation>
    <scope>NUCLEOTIDE SEQUENCE [LARGE SCALE GENOMIC DNA]</scope>
    <source>
        <strain evidence="2 3">B140</strain>
    </source>
</reference>